<accession>A0A699VXP9</accession>
<sequence length="90" mass="9658">GNNGLYKDYLDDSVNETEGVALDDPDGAHIDPIHKVCREVLVTKKTKKNLFHDEDAESSKSDKSTKCTKSAKSAAKCTKSAAKSTKSGKA</sequence>
<dbReference type="EMBL" id="BKCJ011495881">
    <property type="protein sequence ID" value="GFD38106.1"/>
    <property type="molecule type" value="Genomic_DNA"/>
</dbReference>
<evidence type="ECO:0000313" key="1">
    <source>
        <dbReference type="EMBL" id="GFD38106.1"/>
    </source>
</evidence>
<comment type="caution">
    <text evidence="1">The sequence shown here is derived from an EMBL/GenBank/DDBJ whole genome shotgun (WGS) entry which is preliminary data.</text>
</comment>
<organism evidence="1">
    <name type="scientific">Tanacetum cinerariifolium</name>
    <name type="common">Dalmatian daisy</name>
    <name type="synonym">Chrysanthemum cinerariifolium</name>
    <dbReference type="NCBI Taxonomy" id="118510"/>
    <lineage>
        <taxon>Eukaryota</taxon>
        <taxon>Viridiplantae</taxon>
        <taxon>Streptophyta</taxon>
        <taxon>Embryophyta</taxon>
        <taxon>Tracheophyta</taxon>
        <taxon>Spermatophyta</taxon>
        <taxon>Magnoliopsida</taxon>
        <taxon>eudicotyledons</taxon>
        <taxon>Gunneridae</taxon>
        <taxon>Pentapetalae</taxon>
        <taxon>asterids</taxon>
        <taxon>campanulids</taxon>
        <taxon>Asterales</taxon>
        <taxon>Asteraceae</taxon>
        <taxon>Asteroideae</taxon>
        <taxon>Anthemideae</taxon>
        <taxon>Anthemidinae</taxon>
        <taxon>Tanacetum</taxon>
    </lineage>
</organism>
<feature type="non-terminal residue" evidence="1">
    <location>
        <position position="90"/>
    </location>
</feature>
<name>A0A699VXP9_TANCI</name>
<protein>
    <submittedName>
        <fullName evidence="1">Uncharacterized protein</fullName>
    </submittedName>
</protein>
<reference evidence="1" key="1">
    <citation type="journal article" date="2019" name="Sci. Rep.">
        <title>Draft genome of Tanacetum cinerariifolium, the natural source of mosquito coil.</title>
        <authorList>
            <person name="Yamashiro T."/>
            <person name="Shiraishi A."/>
            <person name="Satake H."/>
            <person name="Nakayama K."/>
        </authorList>
    </citation>
    <scope>NUCLEOTIDE SEQUENCE</scope>
</reference>
<dbReference type="AlphaFoldDB" id="A0A699VXP9"/>
<gene>
    <name evidence="1" type="ORF">Tci_910075</name>
</gene>
<feature type="non-terminal residue" evidence="1">
    <location>
        <position position="1"/>
    </location>
</feature>
<proteinExistence type="predicted"/>